<evidence type="ECO:0000313" key="2">
    <source>
        <dbReference type="Proteomes" id="UP000807306"/>
    </source>
</evidence>
<dbReference type="AlphaFoldDB" id="A0A9P6EK59"/>
<reference evidence="1" key="1">
    <citation type="submission" date="2020-11" db="EMBL/GenBank/DDBJ databases">
        <authorList>
            <consortium name="DOE Joint Genome Institute"/>
            <person name="Ahrendt S."/>
            <person name="Riley R."/>
            <person name="Andreopoulos W."/>
            <person name="Labutti K."/>
            <person name="Pangilinan J."/>
            <person name="Ruiz-Duenas F.J."/>
            <person name="Barrasa J.M."/>
            <person name="Sanchez-Garcia M."/>
            <person name="Camarero S."/>
            <person name="Miyauchi S."/>
            <person name="Serrano A."/>
            <person name="Linde D."/>
            <person name="Babiker R."/>
            <person name="Drula E."/>
            <person name="Ayuso-Fernandez I."/>
            <person name="Pacheco R."/>
            <person name="Padilla G."/>
            <person name="Ferreira P."/>
            <person name="Barriuso J."/>
            <person name="Kellner H."/>
            <person name="Castanera R."/>
            <person name="Alfaro M."/>
            <person name="Ramirez L."/>
            <person name="Pisabarro A.G."/>
            <person name="Kuo A."/>
            <person name="Tritt A."/>
            <person name="Lipzen A."/>
            <person name="He G."/>
            <person name="Yan M."/>
            <person name="Ng V."/>
            <person name="Cullen D."/>
            <person name="Martin F."/>
            <person name="Rosso M.-N."/>
            <person name="Henrissat B."/>
            <person name="Hibbett D."/>
            <person name="Martinez A.T."/>
            <person name="Grigoriev I.V."/>
        </authorList>
    </citation>
    <scope>NUCLEOTIDE SEQUENCE</scope>
    <source>
        <strain evidence="1">CBS 506.95</strain>
    </source>
</reference>
<gene>
    <name evidence="1" type="ORF">CPB83DRAFT_201350</name>
</gene>
<protein>
    <submittedName>
        <fullName evidence="1">Uncharacterized protein</fullName>
    </submittedName>
</protein>
<dbReference type="EMBL" id="MU157842">
    <property type="protein sequence ID" value="KAF9530124.1"/>
    <property type="molecule type" value="Genomic_DNA"/>
</dbReference>
<evidence type="ECO:0000313" key="1">
    <source>
        <dbReference type="EMBL" id="KAF9530124.1"/>
    </source>
</evidence>
<organism evidence="1 2">
    <name type="scientific">Crepidotus variabilis</name>
    <dbReference type="NCBI Taxonomy" id="179855"/>
    <lineage>
        <taxon>Eukaryota</taxon>
        <taxon>Fungi</taxon>
        <taxon>Dikarya</taxon>
        <taxon>Basidiomycota</taxon>
        <taxon>Agaricomycotina</taxon>
        <taxon>Agaricomycetes</taxon>
        <taxon>Agaricomycetidae</taxon>
        <taxon>Agaricales</taxon>
        <taxon>Agaricineae</taxon>
        <taxon>Crepidotaceae</taxon>
        <taxon>Crepidotus</taxon>
    </lineage>
</organism>
<name>A0A9P6EK59_9AGAR</name>
<proteinExistence type="predicted"/>
<dbReference type="Proteomes" id="UP000807306">
    <property type="component" value="Unassembled WGS sequence"/>
</dbReference>
<keyword evidence="2" id="KW-1185">Reference proteome</keyword>
<sequence length="170" mass="20142">MPIRSPQNPTLPITLGNICVTNNKTVHLIDPGGFRRFGFRRNKLEIRVSALSYYFTLLHDADSRRRPYYSERRTYLERMPFALSAWYYRPINQTLRKPWDLSANIVPVQGFNDQLLSAYNYFFMRPWFRKPPARNCFMAPNLFPEFCIEPRTLDCMLRASELCDHPLISL</sequence>
<comment type="caution">
    <text evidence="1">The sequence shown here is derived from an EMBL/GenBank/DDBJ whole genome shotgun (WGS) entry which is preliminary data.</text>
</comment>
<accession>A0A9P6EK59</accession>